<keyword evidence="4 10" id="KW-0808">Transferase</keyword>
<keyword evidence="9 10" id="KW-0961">Cell wall biogenesis/degradation</keyword>
<reference evidence="13 14" key="1">
    <citation type="submission" date="2016-11" db="EMBL/GenBank/DDBJ databases">
        <authorList>
            <person name="Jaros S."/>
            <person name="Januszkiewicz K."/>
            <person name="Wedrychowicz H."/>
        </authorList>
    </citation>
    <scope>NUCLEOTIDE SEQUENCE [LARGE SCALE GENOMIC DNA]</scope>
    <source>
        <strain evidence="13 14">DSM 21637</strain>
    </source>
</reference>
<dbReference type="GO" id="GO:0008360">
    <property type="term" value="P:regulation of cell shape"/>
    <property type="evidence" value="ECO:0007669"/>
    <property type="project" value="UniProtKB-KW"/>
</dbReference>
<keyword evidence="6 10" id="KW-0573">Peptidoglycan synthesis</keyword>
<evidence type="ECO:0000256" key="2">
    <source>
        <dbReference type="ARBA" id="ARBA00022618"/>
    </source>
</evidence>
<keyword evidence="8 10" id="KW-0131">Cell cycle</keyword>
<keyword evidence="1 10" id="KW-1003">Cell membrane</keyword>
<name>A0A1K1TQY3_9GAMM</name>
<evidence type="ECO:0000256" key="9">
    <source>
        <dbReference type="ARBA" id="ARBA00023316"/>
    </source>
</evidence>
<feature type="binding site" evidence="10">
    <location>
        <begin position="272"/>
        <end position="277"/>
    </location>
    <ligand>
        <name>UDP-N-acetyl-alpha-D-glucosamine</name>
        <dbReference type="ChEBI" id="CHEBI:57705"/>
    </ligand>
</feature>
<comment type="catalytic activity">
    <reaction evidence="10">
        <text>di-trans,octa-cis-undecaprenyl diphospho-N-acetyl-alpha-D-muramoyl-L-alanyl-D-glutamyl-meso-2,6-diaminopimeloyl-D-alanyl-D-alanine + UDP-N-acetyl-alpha-D-glucosamine = di-trans,octa-cis-undecaprenyl diphospho-[N-acetyl-alpha-D-glucosaminyl-(1-&gt;4)]-N-acetyl-alpha-D-muramoyl-L-alanyl-D-glutamyl-meso-2,6-diaminopimeloyl-D-alanyl-D-alanine + UDP + H(+)</text>
        <dbReference type="Rhea" id="RHEA:31227"/>
        <dbReference type="ChEBI" id="CHEBI:15378"/>
        <dbReference type="ChEBI" id="CHEBI:57705"/>
        <dbReference type="ChEBI" id="CHEBI:58223"/>
        <dbReference type="ChEBI" id="CHEBI:61387"/>
        <dbReference type="ChEBI" id="CHEBI:61388"/>
        <dbReference type="EC" id="2.4.1.227"/>
    </reaction>
</comment>
<keyword evidence="7 10" id="KW-0472">Membrane</keyword>
<dbReference type="InterPro" id="IPR006009">
    <property type="entry name" value="GlcNAc_MurG"/>
</dbReference>
<dbReference type="GO" id="GO:0051301">
    <property type="term" value="P:cell division"/>
    <property type="evidence" value="ECO:0007669"/>
    <property type="project" value="UniProtKB-KW"/>
</dbReference>
<keyword evidence="3 10" id="KW-0328">Glycosyltransferase</keyword>
<dbReference type="GO" id="GO:0071555">
    <property type="term" value="P:cell wall organization"/>
    <property type="evidence" value="ECO:0007669"/>
    <property type="project" value="UniProtKB-KW"/>
</dbReference>
<dbReference type="GO" id="GO:0050511">
    <property type="term" value="F:undecaprenyldiphospho-muramoylpentapeptide beta-N-acetylglucosaminyltransferase activity"/>
    <property type="evidence" value="ECO:0007669"/>
    <property type="project" value="UniProtKB-UniRule"/>
</dbReference>
<keyword evidence="5 10" id="KW-0133">Cell shape</keyword>
<accession>A0A1K1TQY3</accession>
<dbReference type="GO" id="GO:0005886">
    <property type="term" value="C:plasma membrane"/>
    <property type="evidence" value="ECO:0007669"/>
    <property type="project" value="UniProtKB-SubCell"/>
</dbReference>
<evidence type="ECO:0000256" key="10">
    <source>
        <dbReference type="HAMAP-Rule" id="MF_00033"/>
    </source>
</evidence>
<dbReference type="Gene3D" id="3.40.50.2000">
    <property type="entry name" value="Glycogen Phosphorylase B"/>
    <property type="match status" value="2"/>
</dbReference>
<evidence type="ECO:0000259" key="11">
    <source>
        <dbReference type="Pfam" id="PF03033"/>
    </source>
</evidence>
<dbReference type="OrthoDB" id="9808936at2"/>
<comment type="pathway">
    <text evidence="10">Cell wall biogenesis; peptidoglycan biosynthesis.</text>
</comment>
<evidence type="ECO:0000256" key="4">
    <source>
        <dbReference type="ARBA" id="ARBA00022679"/>
    </source>
</evidence>
<evidence type="ECO:0000313" key="13">
    <source>
        <dbReference type="EMBL" id="SFX03169.1"/>
    </source>
</evidence>
<evidence type="ECO:0000256" key="5">
    <source>
        <dbReference type="ARBA" id="ARBA00022960"/>
    </source>
</evidence>
<evidence type="ECO:0000256" key="7">
    <source>
        <dbReference type="ARBA" id="ARBA00023136"/>
    </source>
</evidence>
<sequence>MTGKQPVLLMAGGTGGHIFPALAVARLLQQSGYPVEWLGSSGSMEAERVPAAGLPFHALAVSGLRGKGYKKLFLAPFLLLRSVWQAMVILRRVKPCCVVGFGGFASGPGGIAAWLLGIPLSIHEQNALPGMTNRILARLARHVFTAFPQAFAHSGSIRNKVICVGNPVRAELLQLAAPTLRYAQRTGPLRLLVIGGSLGAQVFNERLPQALSLLPPDAQLWVRHQCGAGRATSVQQLYQHGWPEGQVEVQDFIDDMAAAFDWADLVVCRAGALTVSELAAVGVASVLVPFPFAVDDHQTHNAHFLADAGAAVLLPQKQLSAASLAELLGSLWQREQLVDMAEKARQLARPDAGEQLIKNLLKDVT</sequence>
<gene>
    <name evidence="10" type="primary">murG</name>
    <name evidence="13" type="ORF">SAMN02745752_00282</name>
</gene>
<protein>
    <recommendedName>
        <fullName evidence="10">UDP-N-acetylglucosamine--N-acetylmuramyl-(pentapeptide) pyrophosphoryl-undecaprenol N-acetylglucosamine transferase</fullName>
        <ecNumber evidence="10">2.4.1.227</ecNumber>
    </recommendedName>
    <alternativeName>
        <fullName evidence="10">Undecaprenyl-PP-MurNAc-pentapeptide-UDPGlcNAc GlcNAc transferase</fullName>
    </alternativeName>
</protein>
<dbReference type="Pfam" id="PF04101">
    <property type="entry name" value="Glyco_tran_28_C"/>
    <property type="match status" value="1"/>
</dbReference>
<dbReference type="PANTHER" id="PTHR21015">
    <property type="entry name" value="UDP-N-ACETYLGLUCOSAMINE--N-ACETYLMURAMYL-(PENTAPEPTIDE) PYROPHOSPHORYL-UNDECAPRENOL N-ACETYLGLUCOSAMINE TRANSFERASE 1"/>
    <property type="match status" value="1"/>
</dbReference>
<dbReference type="InterPro" id="IPR004276">
    <property type="entry name" value="GlycoTrans_28_N"/>
</dbReference>
<evidence type="ECO:0000313" key="14">
    <source>
        <dbReference type="Proteomes" id="UP000182350"/>
    </source>
</evidence>
<organism evidence="13 14">
    <name type="scientific">Marinospirillum alkaliphilum DSM 21637</name>
    <dbReference type="NCBI Taxonomy" id="1122209"/>
    <lineage>
        <taxon>Bacteria</taxon>
        <taxon>Pseudomonadati</taxon>
        <taxon>Pseudomonadota</taxon>
        <taxon>Gammaproteobacteria</taxon>
        <taxon>Oceanospirillales</taxon>
        <taxon>Oceanospirillaceae</taxon>
        <taxon>Marinospirillum</taxon>
    </lineage>
</organism>
<dbReference type="RefSeq" id="WP_072324519.1">
    <property type="nucleotide sequence ID" value="NZ_FPJW01000001.1"/>
</dbReference>
<dbReference type="Pfam" id="PF03033">
    <property type="entry name" value="Glyco_transf_28"/>
    <property type="match status" value="1"/>
</dbReference>
<evidence type="ECO:0000256" key="3">
    <source>
        <dbReference type="ARBA" id="ARBA00022676"/>
    </source>
</evidence>
<dbReference type="HAMAP" id="MF_00033">
    <property type="entry name" value="MurG"/>
    <property type="match status" value="1"/>
</dbReference>
<dbReference type="SUPFAM" id="SSF53756">
    <property type="entry name" value="UDP-Glycosyltransferase/glycogen phosphorylase"/>
    <property type="match status" value="1"/>
</dbReference>
<dbReference type="STRING" id="1122209.SAMN02745752_00282"/>
<feature type="binding site" evidence="10">
    <location>
        <position position="298"/>
    </location>
    <ligand>
        <name>UDP-N-acetyl-alpha-D-glucosamine</name>
        <dbReference type="ChEBI" id="CHEBI:57705"/>
    </ligand>
</feature>
<dbReference type="UniPathway" id="UPA00219"/>
<feature type="domain" description="Glycosyl transferase family 28 C-terminal" evidence="12">
    <location>
        <begin position="191"/>
        <end position="355"/>
    </location>
</feature>
<dbReference type="EMBL" id="FPJW01000001">
    <property type="protein sequence ID" value="SFX03169.1"/>
    <property type="molecule type" value="Genomic_DNA"/>
</dbReference>
<evidence type="ECO:0000256" key="8">
    <source>
        <dbReference type="ARBA" id="ARBA00023306"/>
    </source>
</evidence>
<dbReference type="NCBIfam" id="TIGR01133">
    <property type="entry name" value="murG"/>
    <property type="match status" value="1"/>
</dbReference>
<feature type="binding site" evidence="10">
    <location>
        <position position="197"/>
    </location>
    <ligand>
        <name>UDP-N-acetyl-alpha-D-glucosamine</name>
        <dbReference type="ChEBI" id="CHEBI:57705"/>
    </ligand>
</feature>
<dbReference type="InterPro" id="IPR007235">
    <property type="entry name" value="Glyco_trans_28_C"/>
</dbReference>
<evidence type="ECO:0000256" key="6">
    <source>
        <dbReference type="ARBA" id="ARBA00022984"/>
    </source>
</evidence>
<dbReference type="GO" id="GO:0051991">
    <property type="term" value="F:UDP-N-acetyl-D-glucosamine:N-acetylmuramoyl-L-alanyl-D-glutamyl-meso-2,6-diaminopimelyl-D-alanyl-D-alanine-diphosphoundecaprenol 4-beta-N-acetylglucosaminlytransferase activity"/>
    <property type="evidence" value="ECO:0007669"/>
    <property type="project" value="RHEA"/>
</dbReference>
<keyword evidence="2 10" id="KW-0132">Cell division</keyword>
<dbReference type="Proteomes" id="UP000182350">
    <property type="component" value="Unassembled WGS sequence"/>
</dbReference>
<feature type="domain" description="Glycosyltransferase family 28 N-terminal" evidence="11">
    <location>
        <begin position="7"/>
        <end position="144"/>
    </location>
</feature>
<comment type="similarity">
    <text evidence="10">Belongs to the glycosyltransferase 28 family. MurG subfamily.</text>
</comment>
<evidence type="ECO:0000256" key="1">
    <source>
        <dbReference type="ARBA" id="ARBA00022475"/>
    </source>
</evidence>
<dbReference type="CDD" id="cd03785">
    <property type="entry name" value="GT28_MurG"/>
    <property type="match status" value="1"/>
</dbReference>
<feature type="binding site" evidence="10">
    <location>
        <position position="253"/>
    </location>
    <ligand>
        <name>UDP-N-acetyl-alpha-D-glucosamine</name>
        <dbReference type="ChEBI" id="CHEBI:57705"/>
    </ligand>
</feature>
<feature type="binding site" evidence="10">
    <location>
        <position position="169"/>
    </location>
    <ligand>
        <name>UDP-N-acetyl-alpha-D-glucosamine</name>
        <dbReference type="ChEBI" id="CHEBI:57705"/>
    </ligand>
</feature>
<feature type="binding site" evidence="10">
    <location>
        <begin position="14"/>
        <end position="16"/>
    </location>
    <ligand>
        <name>UDP-N-acetyl-alpha-D-glucosamine</name>
        <dbReference type="ChEBI" id="CHEBI:57705"/>
    </ligand>
</feature>
<evidence type="ECO:0000259" key="12">
    <source>
        <dbReference type="Pfam" id="PF04101"/>
    </source>
</evidence>
<dbReference type="GO" id="GO:0005975">
    <property type="term" value="P:carbohydrate metabolic process"/>
    <property type="evidence" value="ECO:0007669"/>
    <property type="project" value="InterPro"/>
</dbReference>
<proteinExistence type="inferred from homology"/>
<keyword evidence="14" id="KW-1185">Reference proteome</keyword>
<dbReference type="GO" id="GO:0009252">
    <property type="term" value="P:peptidoglycan biosynthetic process"/>
    <property type="evidence" value="ECO:0007669"/>
    <property type="project" value="UniProtKB-UniRule"/>
</dbReference>
<dbReference type="AlphaFoldDB" id="A0A1K1TQY3"/>
<dbReference type="EC" id="2.4.1.227" evidence="10"/>
<dbReference type="PANTHER" id="PTHR21015:SF22">
    <property type="entry name" value="GLYCOSYLTRANSFERASE"/>
    <property type="match status" value="1"/>
</dbReference>
<feature type="binding site" evidence="10">
    <location>
        <position position="126"/>
    </location>
    <ligand>
        <name>UDP-N-acetyl-alpha-D-glucosamine</name>
        <dbReference type="ChEBI" id="CHEBI:57705"/>
    </ligand>
</feature>
<comment type="subcellular location">
    <subcellularLocation>
        <location evidence="10">Cell membrane</location>
        <topology evidence="10">Peripheral membrane protein</topology>
        <orientation evidence="10">Cytoplasmic side</orientation>
    </subcellularLocation>
</comment>
<comment type="function">
    <text evidence="10">Cell wall formation. Catalyzes the transfer of a GlcNAc subunit on undecaprenyl-pyrophosphoryl-MurNAc-pentapeptide (lipid intermediate I) to form undecaprenyl-pyrophosphoryl-MurNAc-(pentapeptide)GlcNAc (lipid intermediate II).</text>
</comment>